<proteinExistence type="predicted"/>
<comment type="caution">
    <text evidence="1">The sequence shown here is derived from an EMBL/GenBank/DDBJ whole genome shotgun (WGS) entry which is preliminary data.</text>
</comment>
<dbReference type="Proteomes" id="UP001159363">
    <property type="component" value="Chromosome X"/>
</dbReference>
<accession>A0ABQ9HQJ1</accession>
<name>A0ABQ9HQJ1_9NEOP</name>
<organism evidence="1 2">
    <name type="scientific">Dryococelus australis</name>
    <dbReference type="NCBI Taxonomy" id="614101"/>
    <lineage>
        <taxon>Eukaryota</taxon>
        <taxon>Metazoa</taxon>
        <taxon>Ecdysozoa</taxon>
        <taxon>Arthropoda</taxon>
        <taxon>Hexapoda</taxon>
        <taxon>Insecta</taxon>
        <taxon>Pterygota</taxon>
        <taxon>Neoptera</taxon>
        <taxon>Polyneoptera</taxon>
        <taxon>Phasmatodea</taxon>
        <taxon>Verophasmatodea</taxon>
        <taxon>Anareolatae</taxon>
        <taxon>Phasmatidae</taxon>
        <taxon>Eurycanthinae</taxon>
        <taxon>Dryococelus</taxon>
    </lineage>
</organism>
<keyword evidence="2" id="KW-1185">Reference proteome</keyword>
<sequence length="208" mass="23648">MQYPPSDNFIREVNIAIMETIHTFFYDIILKNKHGSQEKWEIKCTALSHIDISAVWPRSFLSPLQIGAATFLETVLFEVSAIVHPGITIQPSAFSQFVYDNADFNTSTLDRLDTFNAMGGIHCIKSNESSKFIKHESYTYRNTAFTFGFILALWKMGRTSINTWVEWFYGTSNSLKAFFKFTSVPSLPFINAPASDYNTIFTALISAF</sequence>
<protein>
    <submittedName>
        <fullName evidence="1">Uncharacterized protein</fullName>
    </submittedName>
</protein>
<reference evidence="1 2" key="1">
    <citation type="submission" date="2023-02" db="EMBL/GenBank/DDBJ databases">
        <title>LHISI_Scaffold_Assembly.</title>
        <authorList>
            <person name="Stuart O.P."/>
            <person name="Cleave R."/>
            <person name="Magrath M.J.L."/>
            <person name="Mikheyev A.S."/>
        </authorList>
    </citation>
    <scope>NUCLEOTIDE SEQUENCE [LARGE SCALE GENOMIC DNA]</scope>
    <source>
        <strain evidence="1">Daus_M_001</strain>
        <tissue evidence="1">Leg muscle</tissue>
    </source>
</reference>
<evidence type="ECO:0000313" key="1">
    <source>
        <dbReference type="EMBL" id="KAJ8886648.1"/>
    </source>
</evidence>
<evidence type="ECO:0000313" key="2">
    <source>
        <dbReference type="Proteomes" id="UP001159363"/>
    </source>
</evidence>
<gene>
    <name evidence="1" type="ORF">PR048_012860</name>
</gene>
<dbReference type="EMBL" id="JARBHB010000004">
    <property type="protein sequence ID" value="KAJ8886648.1"/>
    <property type="molecule type" value="Genomic_DNA"/>
</dbReference>